<dbReference type="EMBL" id="FWXS01000001">
    <property type="protein sequence ID" value="SMC33355.1"/>
    <property type="molecule type" value="Genomic_DNA"/>
</dbReference>
<dbReference type="GO" id="GO:0016788">
    <property type="term" value="F:hydrolase activity, acting on ester bonds"/>
    <property type="evidence" value="ECO:0007669"/>
    <property type="project" value="InterPro"/>
</dbReference>
<dbReference type="Pfam" id="PF00657">
    <property type="entry name" value="Lipase_GDSL"/>
    <property type="match status" value="1"/>
</dbReference>
<sequence length="297" mass="34153">MIYLGYNFFKKPNEILFQMNYDWENVSLIDSVGNVDIDSVSFDYFSVKNNFKVNPTVSTNNTYKLGTPKTTYYFRASELEIATDQINFSGVRWINGHPEKYLKSGILEIINLPLKEEGKKTVVTIGDSELIWQEARDLRKKLHLKNQNLLFLGSKKDVNGFAHEASVYITSQEILNNIDQIPAAENYVLFFGAQDKKTDKNLLEQNVCKILEILASRNETKKIITISLPPSNNDDFEKYNIAFNEILKECTASNEKSVLIPLHERLQEESEYLMQDGVHMNEKGYSILVKLLDKSLE</sequence>
<dbReference type="Proteomes" id="UP000192393">
    <property type="component" value="Unassembled WGS sequence"/>
</dbReference>
<protein>
    <submittedName>
        <fullName evidence="1">Lysophospholipase L1</fullName>
    </submittedName>
</protein>
<gene>
    <name evidence="1" type="ORF">SAMN06296427_101209</name>
</gene>
<evidence type="ECO:0000313" key="2">
    <source>
        <dbReference type="Proteomes" id="UP000192393"/>
    </source>
</evidence>
<keyword evidence="2" id="KW-1185">Reference proteome</keyword>
<dbReference type="Gene3D" id="3.40.50.1110">
    <property type="entry name" value="SGNH hydrolase"/>
    <property type="match status" value="1"/>
</dbReference>
<organism evidence="1 2">
    <name type="scientific">Moheibacter sediminis</name>
    <dbReference type="NCBI Taxonomy" id="1434700"/>
    <lineage>
        <taxon>Bacteria</taxon>
        <taxon>Pseudomonadati</taxon>
        <taxon>Bacteroidota</taxon>
        <taxon>Flavobacteriia</taxon>
        <taxon>Flavobacteriales</taxon>
        <taxon>Weeksellaceae</taxon>
        <taxon>Moheibacter</taxon>
    </lineage>
</organism>
<dbReference type="STRING" id="1434700.SAMN06296427_101209"/>
<dbReference type="InterPro" id="IPR036514">
    <property type="entry name" value="SGNH_hydro_sf"/>
</dbReference>
<dbReference type="AlphaFoldDB" id="A0A1W1YB18"/>
<dbReference type="SUPFAM" id="SSF52266">
    <property type="entry name" value="SGNH hydrolase"/>
    <property type="match status" value="1"/>
</dbReference>
<name>A0A1W1YB18_9FLAO</name>
<reference evidence="2" key="1">
    <citation type="submission" date="2017-04" db="EMBL/GenBank/DDBJ databases">
        <authorList>
            <person name="Varghese N."/>
            <person name="Submissions S."/>
        </authorList>
    </citation>
    <scope>NUCLEOTIDE SEQUENCE [LARGE SCALE GENOMIC DNA]</scope>
    <source>
        <strain evidence="2">CGMCC 1.12708</strain>
    </source>
</reference>
<dbReference type="CDD" id="cd00229">
    <property type="entry name" value="SGNH_hydrolase"/>
    <property type="match status" value="1"/>
</dbReference>
<accession>A0A1W1YB18</accession>
<evidence type="ECO:0000313" key="1">
    <source>
        <dbReference type="EMBL" id="SMC33355.1"/>
    </source>
</evidence>
<proteinExistence type="predicted"/>
<dbReference type="InterPro" id="IPR001087">
    <property type="entry name" value="GDSL"/>
</dbReference>